<protein>
    <submittedName>
        <fullName evidence="1">Uncharacterized protein</fullName>
    </submittedName>
</protein>
<reference evidence="1" key="1">
    <citation type="submission" date="2018-02" db="EMBL/GenBank/DDBJ databases">
        <title>Rhizophora mucronata_Transcriptome.</title>
        <authorList>
            <person name="Meera S.P."/>
            <person name="Sreeshan A."/>
            <person name="Augustine A."/>
        </authorList>
    </citation>
    <scope>NUCLEOTIDE SEQUENCE</scope>
    <source>
        <tissue evidence="1">Leaf</tissue>
    </source>
</reference>
<accession>A0A2P2N8Y7</accession>
<organism evidence="1">
    <name type="scientific">Rhizophora mucronata</name>
    <name type="common">Asiatic mangrove</name>
    <dbReference type="NCBI Taxonomy" id="61149"/>
    <lineage>
        <taxon>Eukaryota</taxon>
        <taxon>Viridiplantae</taxon>
        <taxon>Streptophyta</taxon>
        <taxon>Embryophyta</taxon>
        <taxon>Tracheophyta</taxon>
        <taxon>Spermatophyta</taxon>
        <taxon>Magnoliopsida</taxon>
        <taxon>eudicotyledons</taxon>
        <taxon>Gunneridae</taxon>
        <taxon>Pentapetalae</taxon>
        <taxon>rosids</taxon>
        <taxon>fabids</taxon>
        <taxon>Malpighiales</taxon>
        <taxon>Rhizophoraceae</taxon>
        <taxon>Rhizophora</taxon>
    </lineage>
</organism>
<evidence type="ECO:0000313" key="1">
    <source>
        <dbReference type="EMBL" id="MBX38947.1"/>
    </source>
</evidence>
<name>A0A2P2N8Y7_RHIMU</name>
<proteinExistence type="predicted"/>
<sequence>MAWDKILGCSQWASWNLASSSSLSSLQRRC</sequence>
<dbReference type="AlphaFoldDB" id="A0A2P2N8Y7"/>
<dbReference type="EMBL" id="GGEC01058463">
    <property type="protein sequence ID" value="MBX38947.1"/>
    <property type="molecule type" value="Transcribed_RNA"/>
</dbReference>